<protein>
    <submittedName>
        <fullName evidence="2">Uncharacterized protein</fullName>
    </submittedName>
</protein>
<proteinExistence type="predicted"/>
<sequence length="69" mass="7100">GGSEPLKTRVRGTKSKVIRTSTALAPSKNKTRASSATDSPASGSWTPAPPPANIPKSASKILECIRVLA</sequence>
<dbReference type="AlphaFoldDB" id="A0A9P6MEW8"/>
<accession>A0A9P6MEW8</accession>
<gene>
    <name evidence="2" type="ORF">BGZ80_007555</name>
</gene>
<feature type="compositionally biased region" description="Basic residues" evidence="1">
    <location>
        <begin position="8"/>
        <end position="17"/>
    </location>
</feature>
<feature type="compositionally biased region" description="Polar residues" evidence="1">
    <location>
        <begin position="32"/>
        <end position="45"/>
    </location>
</feature>
<feature type="non-terminal residue" evidence="2">
    <location>
        <position position="69"/>
    </location>
</feature>
<keyword evidence="3" id="KW-1185">Reference proteome</keyword>
<evidence type="ECO:0000313" key="3">
    <source>
        <dbReference type="Proteomes" id="UP000703661"/>
    </source>
</evidence>
<comment type="caution">
    <text evidence="2">The sequence shown here is derived from an EMBL/GenBank/DDBJ whole genome shotgun (WGS) entry which is preliminary data.</text>
</comment>
<organism evidence="2 3">
    <name type="scientific">Entomortierella chlamydospora</name>
    <dbReference type="NCBI Taxonomy" id="101097"/>
    <lineage>
        <taxon>Eukaryota</taxon>
        <taxon>Fungi</taxon>
        <taxon>Fungi incertae sedis</taxon>
        <taxon>Mucoromycota</taxon>
        <taxon>Mortierellomycotina</taxon>
        <taxon>Mortierellomycetes</taxon>
        <taxon>Mortierellales</taxon>
        <taxon>Mortierellaceae</taxon>
        <taxon>Entomortierella</taxon>
    </lineage>
</organism>
<dbReference type="EMBL" id="JAAAID010003897">
    <property type="protein sequence ID" value="KAF9995275.1"/>
    <property type="molecule type" value="Genomic_DNA"/>
</dbReference>
<name>A0A9P6MEW8_9FUNG</name>
<evidence type="ECO:0000256" key="1">
    <source>
        <dbReference type="SAM" id="MobiDB-lite"/>
    </source>
</evidence>
<feature type="non-terminal residue" evidence="2">
    <location>
        <position position="1"/>
    </location>
</feature>
<feature type="region of interest" description="Disordered" evidence="1">
    <location>
        <begin position="1"/>
        <end position="56"/>
    </location>
</feature>
<reference evidence="2" key="1">
    <citation type="journal article" date="2020" name="Fungal Divers.">
        <title>Resolving the Mortierellaceae phylogeny through synthesis of multi-gene phylogenetics and phylogenomics.</title>
        <authorList>
            <person name="Vandepol N."/>
            <person name="Liber J."/>
            <person name="Desiro A."/>
            <person name="Na H."/>
            <person name="Kennedy M."/>
            <person name="Barry K."/>
            <person name="Grigoriev I.V."/>
            <person name="Miller A.N."/>
            <person name="O'Donnell K."/>
            <person name="Stajich J.E."/>
            <person name="Bonito G."/>
        </authorList>
    </citation>
    <scope>NUCLEOTIDE SEQUENCE</scope>
    <source>
        <strain evidence="2">NRRL 2769</strain>
    </source>
</reference>
<evidence type="ECO:0000313" key="2">
    <source>
        <dbReference type="EMBL" id="KAF9995275.1"/>
    </source>
</evidence>
<dbReference type="Proteomes" id="UP000703661">
    <property type="component" value="Unassembled WGS sequence"/>
</dbReference>